<dbReference type="CDD" id="cd11644">
    <property type="entry name" value="Precorrin-6Y-MT"/>
    <property type="match status" value="1"/>
</dbReference>
<keyword evidence="9" id="KW-0819">tRNA processing</keyword>
<dbReference type="PANTHER" id="PTHR43182:SF1">
    <property type="entry name" value="COBALT-PRECORRIN-7 C(5)-METHYLTRANSFERASE"/>
    <property type="match status" value="1"/>
</dbReference>
<comment type="caution">
    <text evidence="11">The sequence shown here is derived from an EMBL/GenBank/DDBJ whole genome shotgun (WGS) entry which is preliminary data.</text>
</comment>
<dbReference type="EMBL" id="JHEG04000001">
    <property type="protein sequence ID" value="KAF3887438.1"/>
    <property type="molecule type" value="Genomic_DNA"/>
</dbReference>
<gene>
    <name evidence="11" type="ORF">DA73_0400019540</name>
</gene>
<evidence type="ECO:0000256" key="2">
    <source>
        <dbReference type="ARBA" id="ARBA00003015"/>
    </source>
</evidence>
<organism evidence="11 12">
    <name type="scientific">Tolypothrix bouteillei VB521301</name>
    <dbReference type="NCBI Taxonomy" id="1479485"/>
    <lineage>
        <taxon>Bacteria</taxon>
        <taxon>Bacillati</taxon>
        <taxon>Cyanobacteriota</taxon>
        <taxon>Cyanophyceae</taxon>
        <taxon>Nostocales</taxon>
        <taxon>Tolypothrichaceae</taxon>
        <taxon>Tolypothrix</taxon>
    </lineage>
</organism>
<dbReference type="PANTHER" id="PTHR43182">
    <property type="entry name" value="COBALT-PRECORRIN-6B C(15)-METHYLTRANSFERASE (DECARBOXYLATING)"/>
    <property type="match status" value="1"/>
</dbReference>
<sequence length="442" mass="48477">MTKVNVIGIGLDGIAGLSETLKEIIERATLLVGSDRHLSYFPNHQSQRLPLRNFTEDISKIRDYLNQGRDGVVVIVSGDPLFFGLGRLLLAELPKDVLTFHPHLSSVQLAFNRVKASWHDARFISAHGRSVEELIQTLQQGVEKIAVLTDGTNTPNAIAKLIQSLNLPSQYELWVCENLGGDLERVESFSIETLCRDGASSTFAPLNVVVLLRQDKEKPLNLSALPYFGLPDECFLSFSDRPGLMTKREVRTLVLAELALRPGQTIWDIGAGTGSVSIEIARLFPTSTVYAIEKTAAGSALIAQNCRRFQVENVISIHGNAPEILYTLGEKSSTPSATQNADRIFIGGSGGNLTEILNVCATQLTPQGVIVLSLATLEHLNTALLWFQSHSWHYQLLQVQLSRSVPIGQLTRFAPLNPVTIITAFNSDPSSVFSNHELVAEY</sequence>
<dbReference type="Gene3D" id="3.30.950.10">
    <property type="entry name" value="Methyltransferase, Cobalt-precorrin-4 Transmethylase, Domain 2"/>
    <property type="match status" value="1"/>
</dbReference>
<comment type="function">
    <text evidence="2">Catalyzes the formation of N(7)-methylguanine at position 46 (m7G46) in tRNA.</text>
</comment>
<dbReference type="InterPro" id="IPR029063">
    <property type="entry name" value="SAM-dependent_MTases_sf"/>
</dbReference>
<dbReference type="Pfam" id="PF00590">
    <property type="entry name" value="TP_methylase"/>
    <property type="match status" value="1"/>
</dbReference>
<keyword evidence="5" id="KW-0169">Cobalamin biosynthesis</keyword>
<dbReference type="SUPFAM" id="SSF53335">
    <property type="entry name" value="S-adenosyl-L-methionine-dependent methyltransferases"/>
    <property type="match status" value="1"/>
</dbReference>
<dbReference type="PIRSF" id="PIRSF036428">
    <property type="entry name" value="CobL"/>
    <property type="match status" value="1"/>
</dbReference>
<dbReference type="InterPro" id="IPR014776">
    <property type="entry name" value="4pyrrole_Mease_sub2"/>
</dbReference>
<dbReference type="Gene3D" id="3.40.50.150">
    <property type="entry name" value="Vaccinia Virus protein VP39"/>
    <property type="match status" value="1"/>
</dbReference>
<evidence type="ECO:0000256" key="9">
    <source>
        <dbReference type="ARBA" id="ARBA00022694"/>
    </source>
</evidence>
<evidence type="ECO:0000256" key="5">
    <source>
        <dbReference type="ARBA" id="ARBA00022573"/>
    </source>
</evidence>
<evidence type="ECO:0000313" key="11">
    <source>
        <dbReference type="EMBL" id="KAF3887438.1"/>
    </source>
</evidence>
<dbReference type="OrthoDB" id="9780707at2"/>
<dbReference type="GO" id="GO:0008176">
    <property type="term" value="F:tRNA (guanine(46)-N7)-methyltransferase activity"/>
    <property type="evidence" value="ECO:0007669"/>
    <property type="project" value="UniProtKB-EC"/>
</dbReference>
<dbReference type="InterPro" id="IPR050714">
    <property type="entry name" value="Cobalamin_biosynth_MTase"/>
</dbReference>
<comment type="catalytic activity">
    <reaction evidence="1">
        <text>guanosine(46) in tRNA + S-adenosyl-L-methionine = N(7)-methylguanosine(46) in tRNA + S-adenosyl-L-homocysteine</text>
        <dbReference type="Rhea" id="RHEA:42708"/>
        <dbReference type="Rhea" id="RHEA-COMP:10188"/>
        <dbReference type="Rhea" id="RHEA-COMP:10189"/>
        <dbReference type="ChEBI" id="CHEBI:57856"/>
        <dbReference type="ChEBI" id="CHEBI:59789"/>
        <dbReference type="ChEBI" id="CHEBI:74269"/>
        <dbReference type="ChEBI" id="CHEBI:74480"/>
        <dbReference type="EC" id="2.1.1.33"/>
    </reaction>
</comment>
<dbReference type="Gene3D" id="3.40.1010.10">
    <property type="entry name" value="Cobalt-precorrin-4 Transmethylase, Domain 1"/>
    <property type="match status" value="1"/>
</dbReference>
<dbReference type="NCBIfam" id="TIGR02467">
    <property type="entry name" value="CbiE"/>
    <property type="match status" value="1"/>
</dbReference>
<dbReference type="CDD" id="cd02440">
    <property type="entry name" value="AdoMet_MTases"/>
    <property type="match status" value="1"/>
</dbReference>
<evidence type="ECO:0000256" key="8">
    <source>
        <dbReference type="ARBA" id="ARBA00022691"/>
    </source>
</evidence>
<dbReference type="InterPro" id="IPR035996">
    <property type="entry name" value="4pyrrol_Methylase_sf"/>
</dbReference>
<dbReference type="InterPro" id="IPR006365">
    <property type="entry name" value="Cbl_synth_CobL"/>
</dbReference>
<reference evidence="11" key="1">
    <citation type="journal article" date="2015" name="Genome Announc.">
        <title>Draft Genome Sequence of Tolypothrix boutellei Strain VB521301.</title>
        <authorList>
            <person name="Chandrababunaidu M.M."/>
            <person name="Singh D."/>
            <person name="Sen D."/>
            <person name="Bhan S."/>
            <person name="Das S."/>
            <person name="Gupta A."/>
            <person name="Adhikary S.P."/>
            <person name="Tripathy S."/>
        </authorList>
    </citation>
    <scope>NUCLEOTIDE SEQUENCE</scope>
    <source>
        <strain evidence="11">VB521301</strain>
    </source>
</reference>
<dbReference type="Pfam" id="PF02390">
    <property type="entry name" value="Methyltransf_4"/>
    <property type="match status" value="1"/>
</dbReference>
<evidence type="ECO:0000256" key="6">
    <source>
        <dbReference type="ARBA" id="ARBA00022603"/>
    </source>
</evidence>
<evidence type="ECO:0000313" key="12">
    <source>
        <dbReference type="Proteomes" id="UP000029738"/>
    </source>
</evidence>
<dbReference type="AlphaFoldDB" id="A0A8S9T5V1"/>
<dbReference type="RefSeq" id="WP_050045968.1">
    <property type="nucleotide sequence ID" value="NZ_JHEG04000001.1"/>
</dbReference>
<protein>
    <recommendedName>
        <fullName evidence="4">tRNA (guanine(46)-N(7))-methyltransferase</fullName>
        <ecNumber evidence="4">2.1.1.33</ecNumber>
    </recommendedName>
</protein>
<reference evidence="11" key="2">
    <citation type="submission" date="2019-11" db="EMBL/GenBank/DDBJ databases">
        <title>Improved Assembly of Tolypothrix boutellei genome.</title>
        <authorList>
            <person name="Sarangi A.N."/>
            <person name="Mukherjee M."/>
            <person name="Ghosh S."/>
            <person name="Singh D."/>
            <person name="Das A."/>
            <person name="Kant S."/>
            <person name="Prusty A."/>
            <person name="Tripathy S."/>
        </authorList>
    </citation>
    <scope>NUCLEOTIDE SEQUENCE</scope>
    <source>
        <strain evidence="11">VB521301</strain>
    </source>
</reference>
<dbReference type="GO" id="GO:0009236">
    <property type="term" value="P:cobalamin biosynthetic process"/>
    <property type="evidence" value="ECO:0007669"/>
    <property type="project" value="UniProtKB-KW"/>
</dbReference>
<dbReference type="InterPro" id="IPR003358">
    <property type="entry name" value="tRNA_(Gua-N-7)_MeTrfase_Trmb"/>
</dbReference>
<evidence type="ECO:0000256" key="7">
    <source>
        <dbReference type="ARBA" id="ARBA00022679"/>
    </source>
</evidence>
<feature type="domain" description="Tetrapyrrole methylase" evidence="10">
    <location>
        <begin position="3"/>
        <end position="194"/>
    </location>
</feature>
<dbReference type="EC" id="2.1.1.33" evidence="4"/>
<dbReference type="SUPFAM" id="SSF53790">
    <property type="entry name" value="Tetrapyrrole methylase"/>
    <property type="match status" value="1"/>
</dbReference>
<comment type="pathway">
    <text evidence="3">Cofactor biosynthesis; adenosylcobalamin biosynthesis.</text>
</comment>
<dbReference type="InterPro" id="IPR012818">
    <property type="entry name" value="CbiE"/>
</dbReference>
<dbReference type="InterPro" id="IPR014008">
    <property type="entry name" value="Cbl_synth_MTase_CbiT"/>
</dbReference>
<evidence type="ECO:0000256" key="1">
    <source>
        <dbReference type="ARBA" id="ARBA00000142"/>
    </source>
</evidence>
<keyword evidence="12" id="KW-1185">Reference proteome</keyword>
<dbReference type="InterPro" id="IPR000878">
    <property type="entry name" value="4pyrrol_Mease"/>
</dbReference>
<accession>A0A8S9T5V1</accession>
<evidence type="ECO:0000256" key="3">
    <source>
        <dbReference type="ARBA" id="ARBA00004953"/>
    </source>
</evidence>
<evidence type="ECO:0000256" key="4">
    <source>
        <dbReference type="ARBA" id="ARBA00011977"/>
    </source>
</evidence>
<dbReference type="InterPro" id="IPR014777">
    <property type="entry name" value="4pyrrole_Mease_sub1"/>
</dbReference>
<keyword evidence="6" id="KW-0489">Methyltransferase</keyword>
<dbReference type="GO" id="GO:0008276">
    <property type="term" value="F:protein methyltransferase activity"/>
    <property type="evidence" value="ECO:0007669"/>
    <property type="project" value="InterPro"/>
</dbReference>
<keyword evidence="8" id="KW-0949">S-adenosyl-L-methionine</keyword>
<keyword evidence="7" id="KW-0808">Transferase</keyword>
<dbReference type="Proteomes" id="UP000029738">
    <property type="component" value="Unassembled WGS sequence"/>
</dbReference>
<proteinExistence type="predicted"/>
<evidence type="ECO:0000259" key="10">
    <source>
        <dbReference type="Pfam" id="PF00590"/>
    </source>
</evidence>
<dbReference type="NCBIfam" id="TIGR02469">
    <property type="entry name" value="CbiT"/>
    <property type="match status" value="1"/>
</dbReference>
<name>A0A8S9T5V1_9CYAN</name>